<keyword evidence="1" id="KW-0732">Signal</keyword>
<dbReference type="EMBL" id="JACSQQ010000048">
    <property type="protein sequence ID" value="MBD7952318.1"/>
    <property type="molecule type" value="Genomic_DNA"/>
</dbReference>
<evidence type="ECO:0000313" key="3">
    <source>
        <dbReference type="Proteomes" id="UP000641803"/>
    </source>
</evidence>
<sequence length="110" mass="11260">MRTTGKRALAVSALVAAALALAPAASAAPYDAGPCTFDLTRTGNTFRLDAGTCDWVHLEVTANAWGINLSRSASTTDVTTFTIEGPAWSVTKGLAVGRLGAVTGPVVRVL</sequence>
<feature type="signal peptide" evidence="1">
    <location>
        <begin position="1"/>
        <end position="27"/>
    </location>
</feature>
<comment type="caution">
    <text evidence="2">The sequence shown here is derived from an EMBL/GenBank/DDBJ whole genome shotgun (WGS) entry which is preliminary data.</text>
</comment>
<proteinExistence type="predicted"/>
<evidence type="ECO:0000313" key="2">
    <source>
        <dbReference type="EMBL" id="MBD7952318.1"/>
    </source>
</evidence>
<feature type="chain" id="PRO_5045872792" evidence="1">
    <location>
        <begin position="28"/>
        <end position="110"/>
    </location>
</feature>
<name>A0ABR8RX42_9CELL</name>
<gene>
    <name evidence="2" type="ORF">H9652_18105</name>
</gene>
<protein>
    <submittedName>
        <fullName evidence="2">Uncharacterized protein</fullName>
    </submittedName>
</protein>
<reference evidence="2 3" key="1">
    <citation type="submission" date="2020-08" db="EMBL/GenBank/DDBJ databases">
        <title>A Genomic Blueprint of the Chicken Gut Microbiome.</title>
        <authorList>
            <person name="Gilroy R."/>
            <person name="Ravi A."/>
            <person name="Getino M."/>
            <person name="Pursley I."/>
            <person name="Horton D.L."/>
            <person name="Alikhan N.-F."/>
            <person name="Baker D."/>
            <person name="Gharbi K."/>
            <person name="Hall N."/>
            <person name="Watson M."/>
            <person name="Adriaenssens E.M."/>
            <person name="Foster-Nyarko E."/>
            <person name="Jarju S."/>
            <person name="Secka A."/>
            <person name="Antonio M."/>
            <person name="Oren A."/>
            <person name="Chaudhuri R."/>
            <person name="La Ragione R.M."/>
            <person name="Hildebrand F."/>
            <person name="Pallen M.J."/>
        </authorList>
    </citation>
    <scope>NUCLEOTIDE SEQUENCE [LARGE SCALE GENOMIC DNA]</scope>
    <source>
        <strain evidence="2 3">Sa4CUA1</strain>
    </source>
</reference>
<accession>A0ABR8RX42</accession>
<organism evidence="2 3">
    <name type="scientific">Oerskovia rustica</name>
    <dbReference type="NCBI Taxonomy" id="2762237"/>
    <lineage>
        <taxon>Bacteria</taxon>
        <taxon>Bacillati</taxon>
        <taxon>Actinomycetota</taxon>
        <taxon>Actinomycetes</taxon>
        <taxon>Micrococcales</taxon>
        <taxon>Cellulomonadaceae</taxon>
        <taxon>Oerskovia</taxon>
    </lineage>
</organism>
<dbReference type="RefSeq" id="WP_191798008.1">
    <property type="nucleotide sequence ID" value="NZ_JACSQQ010000048.1"/>
</dbReference>
<dbReference type="Proteomes" id="UP000641803">
    <property type="component" value="Unassembled WGS sequence"/>
</dbReference>
<keyword evidence="3" id="KW-1185">Reference proteome</keyword>
<evidence type="ECO:0000256" key="1">
    <source>
        <dbReference type="SAM" id="SignalP"/>
    </source>
</evidence>